<dbReference type="SUPFAM" id="SSF103473">
    <property type="entry name" value="MFS general substrate transporter"/>
    <property type="match status" value="1"/>
</dbReference>
<evidence type="ECO:0000256" key="5">
    <source>
        <dbReference type="ARBA" id="ARBA00022989"/>
    </source>
</evidence>
<proteinExistence type="predicted"/>
<protein>
    <recommendedName>
        <fullName evidence="2">protein-ribulosamine 3-kinase</fullName>
        <ecNumber evidence="2">2.7.1.172</ecNumber>
    </recommendedName>
</protein>
<feature type="region of interest" description="Disordered" evidence="8">
    <location>
        <begin position="246"/>
        <end position="268"/>
    </location>
</feature>
<dbReference type="SUPFAM" id="SSF56112">
    <property type="entry name" value="Protein kinase-like (PK-like)"/>
    <property type="match status" value="1"/>
</dbReference>
<feature type="compositionally biased region" description="Basic and acidic residues" evidence="8">
    <location>
        <begin position="784"/>
        <end position="793"/>
    </location>
</feature>
<accession>A0ABR4CF23</accession>
<comment type="subcellular location">
    <subcellularLocation>
        <location evidence="1">Membrane</location>
        <topology evidence="1">Multi-pass membrane protein</topology>
    </subcellularLocation>
</comment>
<dbReference type="Proteomes" id="UP001595075">
    <property type="component" value="Unassembled WGS sequence"/>
</dbReference>
<keyword evidence="5 9" id="KW-1133">Transmembrane helix</keyword>
<name>A0ABR4CF23_9HELO</name>
<evidence type="ECO:0000256" key="8">
    <source>
        <dbReference type="SAM" id="MobiDB-lite"/>
    </source>
</evidence>
<dbReference type="EMBL" id="JAZHXI010000008">
    <property type="protein sequence ID" value="KAL2068550.1"/>
    <property type="molecule type" value="Genomic_DNA"/>
</dbReference>
<dbReference type="InterPro" id="IPR016477">
    <property type="entry name" value="Fructo-/Ketosamine-3-kinase"/>
</dbReference>
<comment type="catalytic activity">
    <reaction evidence="7">
        <text>N(6)-D-ribulosyl-L-lysyl-[protein] + ATP = N(6)-(3-O-phospho-D-ribulosyl)-L-lysyl-[protein] + ADP + H(+)</text>
        <dbReference type="Rhea" id="RHEA:48432"/>
        <dbReference type="Rhea" id="RHEA-COMP:12103"/>
        <dbReference type="Rhea" id="RHEA-COMP:12104"/>
        <dbReference type="ChEBI" id="CHEBI:15378"/>
        <dbReference type="ChEBI" id="CHEBI:30616"/>
        <dbReference type="ChEBI" id="CHEBI:90418"/>
        <dbReference type="ChEBI" id="CHEBI:90420"/>
        <dbReference type="ChEBI" id="CHEBI:456216"/>
        <dbReference type="EC" id="2.7.1.172"/>
    </reaction>
    <physiologicalReaction direction="left-to-right" evidence="7">
        <dbReference type="Rhea" id="RHEA:48433"/>
    </physiologicalReaction>
</comment>
<feature type="transmembrane region" description="Helical" evidence="9">
    <location>
        <begin position="72"/>
        <end position="94"/>
    </location>
</feature>
<keyword evidence="4 9" id="KW-0812">Transmembrane</keyword>
<evidence type="ECO:0000256" key="3">
    <source>
        <dbReference type="ARBA" id="ARBA00022448"/>
    </source>
</evidence>
<feature type="transmembrane region" description="Helical" evidence="9">
    <location>
        <begin position="38"/>
        <end position="60"/>
    </location>
</feature>
<sequence length="815" mass="90307">MTNAPADSAFVDGPATQGSGYAYLNWQLIILEGNARSAAYALLTVALFTFNEFCTSVLWAKVSDCLGRKLTLIIGAIGGSFSALLFGLSTNVWVALGARLFGGLVNPNVGVISACVGELVKKKEHQGRGFSVVPFLRGLGSLIGPVIGGHLANPVATMPLLFRKNTIWETFPYLLPNLVVVGFIMTSGLLGILFLEESHPRFCDQHDSGRSLSKWVTSRFKRAGNRASIEEYAALNTDEDAIPLVGRSGTSIDDDTGNTDEHQTGNDAFADVPKSSAYSRSVILQILAVSLLAFHKVSSDAIIPIFLASQSTENSPSSNPFKFSIGFGFKSPQIANVLLTQAIVAIISQALVVPKVIDHFGPLRTFRWTLFMLPWIYILTPFTARLPYPISLMAILLDLWTKGVLVNLGYVCSAILLTNVISEQQHLATVNEAAASIGCLARSIGADEAIKPPSVYGNFHLDEAVLAKLPISGTKVISSHAYGMSLWGRCAKIVAELPDGQKKKYFLKVSTEKMAKVMCEGEFEGMKALNAVLPTIAPYVYAWGKYQHEDAYFMIADFREVGEQPPNRFQFTARLAELHKKSLSPTGKFDLHTTTCHGTITQATDLWEESWAELYKKQLEHMFDMDLETHGHWPEFEQVVDITLNKVIPRLLNPLQSEGRSIKPCLLHGDCWDENTATNMENGEPFIFDAGSFYGHNEYDVGNWRAPRHRLSSGVYMKNYQRNFEVSAPEEDWDGRNLLYSLRFDIGTAILIPGCKQREVVFENMKELIKTYCKEDWTALEDNTKGGDKDLLLGRKNRGLPNDVEDEEEEEEEEE</sequence>
<reference evidence="10 11" key="1">
    <citation type="journal article" date="2024" name="Commun. Biol.">
        <title>Comparative genomic analysis of thermophilic fungi reveals convergent evolutionary adaptations and gene losses.</title>
        <authorList>
            <person name="Steindorff A.S."/>
            <person name="Aguilar-Pontes M.V."/>
            <person name="Robinson A.J."/>
            <person name="Andreopoulos B."/>
            <person name="LaButti K."/>
            <person name="Kuo A."/>
            <person name="Mondo S."/>
            <person name="Riley R."/>
            <person name="Otillar R."/>
            <person name="Haridas S."/>
            <person name="Lipzen A."/>
            <person name="Grimwood J."/>
            <person name="Schmutz J."/>
            <person name="Clum A."/>
            <person name="Reid I.D."/>
            <person name="Moisan M.C."/>
            <person name="Butler G."/>
            <person name="Nguyen T.T.M."/>
            <person name="Dewar K."/>
            <person name="Conant G."/>
            <person name="Drula E."/>
            <person name="Henrissat B."/>
            <person name="Hansel C."/>
            <person name="Singer S."/>
            <person name="Hutchinson M.I."/>
            <person name="de Vries R.P."/>
            <person name="Natvig D.O."/>
            <person name="Powell A.J."/>
            <person name="Tsang A."/>
            <person name="Grigoriev I.V."/>
        </authorList>
    </citation>
    <scope>NUCLEOTIDE SEQUENCE [LARGE SCALE GENOMIC DNA]</scope>
    <source>
        <strain evidence="10 11">CBS 494.80</strain>
    </source>
</reference>
<dbReference type="Gene3D" id="3.90.1200.10">
    <property type="match status" value="1"/>
</dbReference>
<feature type="transmembrane region" description="Helical" evidence="9">
    <location>
        <begin position="173"/>
        <end position="195"/>
    </location>
</feature>
<evidence type="ECO:0000256" key="6">
    <source>
        <dbReference type="ARBA" id="ARBA00023136"/>
    </source>
</evidence>
<keyword evidence="11" id="KW-1185">Reference proteome</keyword>
<evidence type="ECO:0000313" key="10">
    <source>
        <dbReference type="EMBL" id="KAL2068550.1"/>
    </source>
</evidence>
<keyword evidence="6 9" id="KW-0472">Membrane</keyword>
<dbReference type="PANTHER" id="PTHR23504">
    <property type="entry name" value="MAJOR FACILITATOR SUPERFAMILY DOMAIN-CONTAINING PROTEIN 10"/>
    <property type="match status" value="1"/>
</dbReference>
<dbReference type="InterPro" id="IPR011701">
    <property type="entry name" value="MFS"/>
</dbReference>
<dbReference type="Pfam" id="PF07690">
    <property type="entry name" value="MFS_1"/>
    <property type="match status" value="1"/>
</dbReference>
<evidence type="ECO:0000256" key="4">
    <source>
        <dbReference type="ARBA" id="ARBA00022692"/>
    </source>
</evidence>
<evidence type="ECO:0000256" key="1">
    <source>
        <dbReference type="ARBA" id="ARBA00004141"/>
    </source>
</evidence>
<keyword evidence="3" id="KW-0813">Transport</keyword>
<feature type="compositionally biased region" description="Acidic residues" evidence="8">
    <location>
        <begin position="803"/>
        <end position="815"/>
    </location>
</feature>
<dbReference type="EC" id="2.7.1.172" evidence="2"/>
<evidence type="ECO:0000256" key="7">
    <source>
        <dbReference type="ARBA" id="ARBA00048655"/>
    </source>
</evidence>
<evidence type="ECO:0000313" key="11">
    <source>
        <dbReference type="Proteomes" id="UP001595075"/>
    </source>
</evidence>
<dbReference type="Pfam" id="PF03881">
    <property type="entry name" value="Fructosamin_kin"/>
    <property type="match status" value="1"/>
</dbReference>
<feature type="region of interest" description="Disordered" evidence="8">
    <location>
        <begin position="784"/>
        <end position="815"/>
    </location>
</feature>
<feature type="transmembrane region" description="Helical" evidence="9">
    <location>
        <begin position="132"/>
        <end position="153"/>
    </location>
</feature>
<comment type="caution">
    <text evidence="10">The sequence shown here is derived from an EMBL/GenBank/DDBJ whole genome shotgun (WGS) entry which is preliminary data.</text>
</comment>
<dbReference type="PANTHER" id="PTHR23504:SF15">
    <property type="entry name" value="MAJOR FACILITATOR SUPERFAMILY (MFS) PROFILE DOMAIN-CONTAINING PROTEIN"/>
    <property type="match status" value="1"/>
</dbReference>
<dbReference type="InterPro" id="IPR036259">
    <property type="entry name" value="MFS_trans_sf"/>
</dbReference>
<dbReference type="Gene3D" id="1.20.1250.20">
    <property type="entry name" value="MFS general substrate transporter like domains"/>
    <property type="match status" value="1"/>
</dbReference>
<dbReference type="InterPro" id="IPR011009">
    <property type="entry name" value="Kinase-like_dom_sf"/>
</dbReference>
<gene>
    <name evidence="10" type="ORF">VTL71DRAFT_14887</name>
</gene>
<evidence type="ECO:0000256" key="9">
    <source>
        <dbReference type="SAM" id="Phobius"/>
    </source>
</evidence>
<organism evidence="10 11">
    <name type="scientific">Oculimacula yallundae</name>
    <dbReference type="NCBI Taxonomy" id="86028"/>
    <lineage>
        <taxon>Eukaryota</taxon>
        <taxon>Fungi</taxon>
        <taxon>Dikarya</taxon>
        <taxon>Ascomycota</taxon>
        <taxon>Pezizomycotina</taxon>
        <taxon>Leotiomycetes</taxon>
        <taxon>Helotiales</taxon>
        <taxon>Ploettnerulaceae</taxon>
        <taxon>Oculimacula</taxon>
    </lineage>
</organism>
<evidence type="ECO:0000256" key="2">
    <source>
        <dbReference type="ARBA" id="ARBA00011961"/>
    </source>
</evidence>